<gene>
    <name evidence="2" type="ORF">F2Q68_00024629</name>
</gene>
<feature type="region of interest" description="Disordered" evidence="1">
    <location>
        <begin position="166"/>
        <end position="186"/>
    </location>
</feature>
<name>A0A8S9I845_BRACR</name>
<dbReference type="EMBL" id="QGKW02001911">
    <property type="protein sequence ID" value="KAF2566031.1"/>
    <property type="molecule type" value="Genomic_DNA"/>
</dbReference>
<evidence type="ECO:0000313" key="2">
    <source>
        <dbReference type="EMBL" id="KAF2566031.1"/>
    </source>
</evidence>
<evidence type="ECO:0000256" key="1">
    <source>
        <dbReference type="SAM" id="MobiDB-lite"/>
    </source>
</evidence>
<sequence>MNSTSNGDFMTQTTDGAFELIENMAATSANKNKESDCSKKGNSSDTQKIDELTAKSNRQAVPAVGNSQPDELKGLGMMMQQLLQGMQIQGKALNQVSTDINTRMDNMFTELNTKYDTVSNHIKRIDVQLAQIAKSVKRQQGMLPGKSAMNPRVEHCNATMLRCEETGRKEPEQLSAETALGTEERT</sequence>
<comment type="caution">
    <text evidence="2">The sequence shown here is derived from an EMBL/GenBank/DDBJ whole genome shotgun (WGS) entry which is preliminary data.</text>
</comment>
<dbReference type="Proteomes" id="UP000712281">
    <property type="component" value="Unassembled WGS sequence"/>
</dbReference>
<feature type="region of interest" description="Disordered" evidence="1">
    <location>
        <begin position="26"/>
        <end position="48"/>
    </location>
</feature>
<dbReference type="AlphaFoldDB" id="A0A8S9I845"/>
<organism evidence="2 3">
    <name type="scientific">Brassica cretica</name>
    <name type="common">Mustard</name>
    <dbReference type="NCBI Taxonomy" id="69181"/>
    <lineage>
        <taxon>Eukaryota</taxon>
        <taxon>Viridiplantae</taxon>
        <taxon>Streptophyta</taxon>
        <taxon>Embryophyta</taxon>
        <taxon>Tracheophyta</taxon>
        <taxon>Spermatophyta</taxon>
        <taxon>Magnoliopsida</taxon>
        <taxon>eudicotyledons</taxon>
        <taxon>Gunneridae</taxon>
        <taxon>Pentapetalae</taxon>
        <taxon>rosids</taxon>
        <taxon>malvids</taxon>
        <taxon>Brassicales</taxon>
        <taxon>Brassicaceae</taxon>
        <taxon>Brassiceae</taxon>
        <taxon>Brassica</taxon>
    </lineage>
</organism>
<protein>
    <submittedName>
        <fullName evidence="2">Uncharacterized protein</fullName>
    </submittedName>
</protein>
<reference evidence="2" key="1">
    <citation type="submission" date="2019-12" db="EMBL/GenBank/DDBJ databases">
        <title>Genome sequencing and annotation of Brassica cretica.</title>
        <authorList>
            <person name="Studholme D.J."/>
            <person name="Sarris P.F."/>
        </authorList>
    </citation>
    <scope>NUCLEOTIDE SEQUENCE</scope>
    <source>
        <strain evidence="2">PFS-001/15</strain>
        <tissue evidence="2">Leaf</tissue>
    </source>
</reference>
<accession>A0A8S9I845</accession>
<evidence type="ECO:0000313" key="3">
    <source>
        <dbReference type="Proteomes" id="UP000712281"/>
    </source>
</evidence>
<proteinExistence type="predicted"/>